<protein>
    <submittedName>
        <fullName evidence="1">Uncharacterized protein</fullName>
    </submittedName>
</protein>
<dbReference type="AlphaFoldDB" id="A0A8J8BF59"/>
<dbReference type="Proteomes" id="UP000677913">
    <property type="component" value="Unassembled WGS sequence"/>
</dbReference>
<dbReference type="EMBL" id="JAGSXH010000324">
    <property type="protein sequence ID" value="MBS2967118.1"/>
    <property type="molecule type" value="Genomic_DNA"/>
</dbReference>
<comment type="caution">
    <text evidence="1">The sequence shown here is derived from an EMBL/GenBank/DDBJ whole genome shotgun (WGS) entry which is preliminary data.</text>
</comment>
<dbReference type="RefSeq" id="WP_211472816.1">
    <property type="nucleotide sequence ID" value="NZ_JAGSXH010000324.1"/>
</dbReference>
<evidence type="ECO:0000313" key="2">
    <source>
        <dbReference type="Proteomes" id="UP000677913"/>
    </source>
</evidence>
<evidence type="ECO:0000313" key="1">
    <source>
        <dbReference type="EMBL" id="MBS2967118.1"/>
    </source>
</evidence>
<keyword evidence="2" id="KW-1185">Reference proteome</keyword>
<accession>A0A8J8BF59</accession>
<gene>
    <name evidence="1" type="ORF">KGA66_29070</name>
</gene>
<sequence>MMILPIDPNRPLLLLSTPSPQFKDRAAGIPATDRDTGAPLMEASVALPTENGAPQVLRVSIPAPGVPDGLSMGQMVKATGLTFLTGEKNGRTWQIFRAAALTPSK</sequence>
<name>A0A8J8BF59_9ACTN</name>
<reference evidence="1" key="1">
    <citation type="submission" date="2021-04" db="EMBL/GenBank/DDBJ databases">
        <title>Genome based classification of Actinospica acidithermotolerans sp. nov., an actinobacterium isolated from an Indonesian hot spring.</title>
        <authorList>
            <person name="Kusuma A.B."/>
            <person name="Putra K.E."/>
            <person name="Nafisah S."/>
            <person name="Loh J."/>
            <person name="Nouioui I."/>
            <person name="Goodfellow M."/>
        </authorList>
    </citation>
    <scope>NUCLEOTIDE SEQUENCE</scope>
    <source>
        <strain evidence="1">DSM 45618</strain>
    </source>
</reference>
<proteinExistence type="predicted"/>
<organism evidence="1 2">
    <name type="scientific">Actinocrinis puniceicyclus</name>
    <dbReference type="NCBI Taxonomy" id="977794"/>
    <lineage>
        <taxon>Bacteria</taxon>
        <taxon>Bacillati</taxon>
        <taxon>Actinomycetota</taxon>
        <taxon>Actinomycetes</taxon>
        <taxon>Catenulisporales</taxon>
        <taxon>Actinospicaceae</taxon>
        <taxon>Actinocrinis</taxon>
    </lineage>
</organism>